<sequence length="320" mass="36130">MRVLYIPQGSLGFDAIDSGIIQALQRCASEVHVGAQEGLLQQAAAIRPDLVLVLNGLYTFPPDHLEQIAAIRALGIKTAIWFVDDPYMTAHTVQIAPAYDIVLTHERGTIPLYQQQGCLQVHHLPLAVNETVFRPFRADKTYEYEVCFIGVAFWNRVELIDSIAGQLSKRKLFIAGGHWDRLKQYPLLASNIHPEGIAPEAAAHYYNGSKIVINMHRSDVPGKDNQIEAQAPGLSLNPRTYDVSACATLQLTDIRDDLFSQYRPGYEIETYGNAQELLQKIDYYLTHEEERLRIAMRGLYRTLRDHTMTTRIATLLNLLM</sequence>
<keyword evidence="3" id="KW-1185">Reference proteome</keyword>
<accession>A0ABQ6NUK6</accession>
<evidence type="ECO:0000259" key="1">
    <source>
        <dbReference type="Pfam" id="PF13524"/>
    </source>
</evidence>
<gene>
    <name evidence="2" type="primary">cgeB_1</name>
    <name evidence="2" type="ORF">PghCCS26_48750</name>
</gene>
<reference evidence="2 3" key="1">
    <citation type="submission" date="2023-05" db="EMBL/GenBank/DDBJ databases">
        <title>Draft genome of Paenibacillus sp. CCS26.</title>
        <authorList>
            <person name="Akita H."/>
            <person name="Shinto Y."/>
            <person name="Kimura Z."/>
        </authorList>
    </citation>
    <scope>NUCLEOTIDE SEQUENCE [LARGE SCALE GENOMIC DNA]</scope>
    <source>
        <strain evidence="2 3">CCS26</strain>
    </source>
</reference>
<dbReference type="InterPro" id="IPR055259">
    <property type="entry name" value="YkvP/CgeB_Glyco_trans-like"/>
</dbReference>
<evidence type="ECO:0000313" key="3">
    <source>
        <dbReference type="Proteomes" id="UP001285921"/>
    </source>
</evidence>
<dbReference type="Proteomes" id="UP001285921">
    <property type="component" value="Unassembled WGS sequence"/>
</dbReference>
<dbReference type="EMBL" id="BTCL01000022">
    <property type="protein sequence ID" value="GMK47745.1"/>
    <property type="molecule type" value="Genomic_DNA"/>
</dbReference>
<protein>
    <submittedName>
        <fullName evidence="2">Protein CgeB</fullName>
    </submittedName>
</protein>
<organism evidence="2 3">
    <name type="scientific">Paenibacillus glycanilyticus</name>
    <dbReference type="NCBI Taxonomy" id="126569"/>
    <lineage>
        <taxon>Bacteria</taxon>
        <taxon>Bacillati</taxon>
        <taxon>Bacillota</taxon>
        <taxon>Bacilli</taxon>
        <taxon>Bacillales</taxon>
        <taxon>Paenibacillaceae</taxon>
        <taxon>Paenibacillus</taxon>
    </lineage>
</organism>
<dbReference type="Pfam" id="PF13524">
    <property type="entry name" value="Glyco_trans_1_2"/>
    <property type="match status" value="1"/>
</dbReference>
<name>A0ABQ6NUK6_9BACL</name>
<feature type="domain" description="Spore protein YkvP/CgeB glycosyl transferase-like" evidence="1">
    <location>
        <begin position="158"/>
        <end position="317"/>
    </location>
</feature>
<evidence type="ECO:0000313" key="2">
    <source>
        <dbReference type="EMBL" id="GMK47745.1"/>
    </source>
</evidence>
<comment type="caution">
    <text evidence="2">The sequence shown here is derived from an EMBL/GenBank/DDBJ whole genome shotgun (WGS) entry which is preliminary data.</text>
</comment>
<dbReference type="SUPFAM" id="SSF53756">
    <property type="entry name" value="UDP-Glycosyltransferase/glycogen phosphorylase"/>
    <property type="match status" value="1"/>
</dbReference>
<proteinExistence type="predicted"/>